<dbReference type="SUPFAM" id="SSF53098">
    <property type="entry name" value="Ribonuclease H-like"/>
    <property type="match status" value="1"/>
</dbReference>
<evidence type="ECO:0000313" key="7">
    <source>
        <dbReference type="Proteomes" id="UP000306740"/>
    </source>
</evidence>
<dbReference type="SUPFAM" id="SSF53254">
    <property type="entry name" value="Phosphoglycerate mutase-like"/>
    <property type="match status" value="1"/>
</dbReference>
<dbReference type="InterPro" id="IPR014636">
    <property type="entry name" value="RNaseH/PGlycerate_mutase"/>
</dbReference>
<dbReference type="PANTHER" id="PTHR48100">
    <property type="entry name" value="BROAD-SPECIFICITY PHOSPHATASE YOR283W-RELATED"/>
    <property type="match status" value="1"/>
</dbReference>
<dbReference type="OrthoDB" id="5296884at2"/>
<comment type="caution">
    <text evidence="6">The sequence shown here is derived from an EMBL/GenBank/DDBJ whole genome shotgun (WGS) entry which is preliminary data.</text>
</comment>
<dbReference type="Pfam" id="PF00300">
    <property type="entry name" value="His_Phos_1"/>
    <property type="match status" value="1"/>
</dbReference>
<reference evidence="6 7" key="1">
    <citation type="submission" date="2019-05" db="EMBL/GenBank/DDBJ databases">
        <title>Mumia sp. nov., isolated from the intestinal contents of plateau pika (Ochotona curzoniae) in the Qinghai-Tibet plateau of China.</title>
        <authorList>
            <person name="Tian Z."/>
        </authorList>
    </citation>
    <scope>NUCLEOTIDE SEQUENCE [LARGE SCALE GENOMIC DNA]</scope>
    <source>
        <strain evidence="7">527</strain>
    </source>
</reference>
<feature type="region of interest" description="Disordered" evidence="4">
    <location>
        <begin position="1"/>
        <end position="23"/>
    </location>
</feature>
<dbReference type="InterPro" id="IPR012337">
    <property type="entry name" value="RNaseH-like_sf"/>
</dbReference>
<dbReference type="InterPro" id="IPR036397">
    <property type="entry name" value="RNaseH_sf"/>
</dbReference>
<protein>
    <submittedName>
        <fullName evidence="6">Bifunctional RNase H/acid phosphatase</fullName>
    </submittedName>
</protein>
<dbReference type="InterPro" id="IPR050275">
    <property type="entry name" value="PGM_Phosphatase"/>
</dbReference>
<dbReference type="PANTHER" id="PTHR48100:SF1">
    <property type="entry name" value="HISTIDINE PHOSPHATASE FAMILY PROTEIN-RELATED"/>
    <property type="match status" value="1"/>
</dbReference>
<evidence type="ECO:0000256" key="1">
    <source>
        <dbReference type="PIRSR" id="PIRSR036922-1"/>
    </source>
</evidence>
<feature type="domain" description="RNase H type-1" evidence="5">
    <location>
        <begin position="3"/>
        <end position="142"/>
    </location>
</feature>
<dbReference type="NCBIfam" id="NF005567">
    <property type="entry name" value="PRK07238.1"/>
    <property type="match status" value="1"/>
</dbReference>
<dbReference type="CDD" id="cd07067">
    <property type="entry name" value="HP_PGM_like"/>
    <property type="match status" value="1"/>
</dbReference>
<dbReference type="GO" id="GO:0004523">
    <property type="term" value="F:RNA-DNA hybrid ribonuclease activity"/>
    <property type="evidence" value="ECO:0007669"/>
    <property type="project" value="InterPro"/>
</dbReference>
<name>A0A5C4MLI3_9ACTN</name>
<evidence type="ECO:0000259" key="5">
    <source>
        <dbReference type="PROSITE" id="PS50879"/>
    </source>
</evidence>
<feature type="active site" description="Proton donor/acceptor; for phosphatase activity" evidence="1">
    <location>
        <position position="264"/>
    </location>
</feature>
<dbReference type="EMBL" id="VDFR01000060">
    <property type="protein sequence ID" value="TNC46167.1"/>
    <property type="molecule type" value="Genomic_DNA"/>
</dbReference>
<evidence type="ECO:0000313" key="6">
    <source>
        <dbReference type="EMBL" id="TNC46167.1"/>
    </source>
</evidence>
<dbReference type="RefSeq" id="WP_139088457.1">
    <property type="nucleotide sequence ID" value="NZ_VDFR01000060.1"/>
</dbReference>
<gene>
    <name evidence="6" type="ORF">FHE65_13530</name>
</gene>
<dbReference type="InterPro" id="IPR013078">
    <property type="entry name" value="His_Pase_superF_clade-1"/>
</dbReference>
<dbReference type="Proteomes" id="UP000306740">
    <property type="component" value="Unassembled WGS sequence"/>
</dbReference>
<dbReference type="InterPro" id="IPR029033">
    <property type="entry name" value="His_PPase_superfam"/>
</dbReference>
<feature type="binding site" evidence="3">
    <location>
        <position position="240"/>
    </location>
    <ligand>
        <name>substrate</name>
    </ligand>
</feature>
<dbReference type="GO" id="GO:0003676">
    <property type="term" value="F:nucleic acid binding"/>
    <property type="evidence" value="ECO:0007669"/>
    <property type="project" value="InterPro"/>
</dbReference>
<dbReference type="PROSITE" id="PS50879">
    <property type="entry name" value="RNASE_H_1"/>
    <property type="match status" value="1"/>
</dbReference>
<evidence type="ECO:0000256" key="2">
    <source>
        <dbReference type="PIRSR" id="PIRSR613078-1"/>
    </source>
</evidence>
<dbReference type="GO" id="GO:0016791">
    <property type="term" value="F:phosphatase activity"/>
    <property type="evidence" value="ECO:0007669"/>
    <property type="project" value="TreeGrafter"/>
</dbReference>
<dbReference type="Gene3D" id="3.30.420.10">
    <property type="entry name" value="Ribonuclease H-like superfamily/Ribonuclease H"/>
    <property type="match status" value="1"/>
</dbReference>
<proteinExistence type="predicted"/>
<organism evidence="6 7">
    <name type="scientific">Mumia zhuanghuii</name>
    <dbReference type="NCBI Taxonomy" id="2585211"/>
    <lineage>
        <taxon>Bacteria</taxon>
        <taxon>Bacillati</taxon>
        <taxon>Actinomycetota</taxon>
        <taxon>Actinomycetes</taxon>
        <taxon>Propionibacteriales</taxon>
        <taxon>Nocardioidaceae</taxon>
        <taxon>Mumia</taxon>
    </lineage>
</organism>
<dbReference type="AlphaFoldDB" id="A0A5C4MLI3"/>
<dbReference type="SMART" id="SM00855">
    <property type="entry name" value="PGAM"/>
    <property type="match status" value="1"/>
</dbReference>
<sequence length="381" mass="40657">MSRPRRVVVEADGGSRGNPGPAAYGAVLRDADTGDVIAQRAETIGIATNNVAEYSGLIAGLELVAEHAPEADVEVRMDSKLVIEQMAGRWKVKHPDMVPLATRARRLAPAGVEWTWVPRERNKAADAILNDVLDDAAGKPRKRRAEEAGGAAPAPTPGSTGEQPQPRNPMVGWRDPLADPPTTLTLVRHGATDNTLAKVFCGAGGTDPGLNDEGRAQAHRAAAYLAREGADVVVTSPLRRCRETAEVLANDLGVEVVVDHSIVEASFGEWDGLTFAEVGEKDAAALDAWLSSTAVAPPGGESYDAVYERVRRAQRRLVASYGGKHVVVVSHVTPIKMFVRLALDAPMPVIHRLELLPASVSTVRIWPDGVSTLRAYDVVPD</sequence>
<dbReference type="Gene3D" id="3.40.50.1240">
    <property type="entry name" value="Phosphoglycerate mutase-like"/>
    <property type="match status" value="1"/>
</dbReference>
<evidence type="ECO:0000256" key="4">
    <source>
        <dbReference type="SAM" id="MobiDB-lite"/>
    </source>
</evidence>
<dbReference type="GO" id="GO:0005737">
    <property type="term" value="C:cytoplasm"/>
    <property type="evidence" value="ECO:0007669"/>
    <property type="project" value="TreeGrafter"/>
</dbReference>
<feature type="compositionally biased region" description="Low complexity" evidence="4">
    <location>
        <begin position="148"/>
        <end position="162"/>
    </location>
</feature>
<feature type="active site" description="Proton donor/acceptor" evidence="2">
    <location>
        <position position="264"/>
    </location>
</feature>
<feature type="region of interest" description="Disordered" evidence="4">
    <location>
        <begin position="135"/>
        <end position="181"/>
    </location>
</feature>
<feature type="active site" description="Tele-phosphohistidine intermediate" evidence="1">
    <location>
        <position position="189"/>
    </location>
</feature>
<accession>A0A5C4MLI3</accession>
<dbReference type="PIRSF" id="PIRSF036922">
    <property type="entry name" value="RNaseH_PGAM"/>
    <property type="match status" value="1"/>
</dbReference>
<dbReference type="Pfam" id="PF13456">
    <property type="entry name" value="RVT_3"/>
    <property type="match status" value="1"/>
</dbReference>
<dbReference type="CDD" id="cd09279">
    <property type="entry name" value="RNase_HI_like"/>
    <property type="match status" value="1"/>
</dbReference>
<dbReference type="InterPro" id="IPR002156">
    <property type="entry name" value="RNaseH_domain"/>
</dbReference>
<evidence type="ECO:0000256" key="3">
    <source>
        <dbReference type="PIRSR" id="PIRSR613078-2"/>
    </source>
</evidence>